<keyword evidence="1" id="KW-0472">Membrane</keyword>
<feature type="transmembrane region" description="Helical" evidence="1">
    <location>
        <begin position="61"/>
        <end position="80"/>
    </location>
</feature>
<keyword evidence="1" id="KW-1133">Transmembrane helix</keyword>
<name>A0A9X6ZXK5_BACCE</name>
<evidence type="ECO:0000313" key="3">
    <source>
        <dbReference type="Proteomes" id="UP000224413"/>
    </source>
</evidence>
<proteinExistence type="predicted"/>
<dbReference type="AlphaFoldDB" id="A0A9X6ZXK5"/>
<comment type="caution">
    <text evidence="2">The sequence shown here is derived from an EMBL/GenBank/DDBJ whole genome shotgun (WGS) entry which is preliminary data.</text>
</comment>
<keyword evidence="1" id="KW-0812">Transmembrane</keyword>
<evidence type="ECO:0000256" key="1">
    <source>
        <dbReference type="SAM" id="Phobius"/>
    </source>
</evidence>
<accession>A0A9X6ZXK5</accession>
<evidence type="ECO:0000313" key="2">
    <source>
        <dbReference type="EMBL" id="PFK12496.1"/>
    </source>
</evidence>
<dbReference type="EMBL" id="NUWJ01000205">
    <property type="protein sequence ID" value="PFK12496.1"/>
    <property type="molecule type" value="Genomic_DNA"/>
</dbReference>
<dbReference type="Proteomes" id="UP000224413">
    <property type="component" value="Unassembled WGS sequence"/>
</dbReference>
<feature type="transmembrane region" description="Helical" evidence="1">
    <location>
        <begin position="12"/>
        <end position="34"/>
    </location>
</feature>
<sequence length="92" mass="10906">MYYFLDIFVRDVSWYVYWEAILISVLVATSLYFFTKNKWGSLFLGIPISAAYLSFVHHYSYHLILISIHVALQYLVLTMIEECTLRKKKRSG</sequence>
<feature type="transmembrane region" description="Helical" evidence="1">
    <location>
        <begin position="39"/>
        <end position="55"/>
    </location>
</feature>
<gene>
    <name evidence="2" type="ORF">COI98_22065</name>
</gene>
<organism evidence="2 3">
    <name type="scientific">Bacillus cereus</name>
    <dbReference type="NCBI Taxonomy" id="1396"/>
    <lineage>
        <taxon>Bacteria</taxon>
        <taxon>Bacillati</taxon>
        <taxon>Bacillota</taxon>
        <taxon>Bacilli</taxon>
        <taxon>Bacillales</taxon>
        <taxon>Bacillaceae</taxon>
        <taxon>Bacillus</taxon>
        <taxon>Bacillus cereus group</taxon>
    </lineage>
</organism>
<reference evidence="2 3" key="1">
    <citation type="submission" date="2017-09" db="EMBL/GenBank/DDBJ databases">
        <title>Large-scale bioinformatics analysis of Bacillus genomes uncovers conserved roles of natural products in bacterial physiology.</title>
        <authorList>
            <consortium name="Agbiome Team Llc"/>
            <person name="Bleich R.M."/>
            <person name="Grubbs K.J."/>
            <person name="Santa Maria K.C."/>
            <person name="Allen S.E."/>
            <person name="Farag S."/>
            <person name="Shank E.A."/>
            <person name="Bowers A."/>
        </authorList>
    </citation>
    <scope>NUCLEOTIDE SEQUENCE [LARGE SCALE GENOMIC DNA]</scope>
    <source>
        <strain evidence="2 3">AFS083741</strain>
    </source>
</reference>
<protein>
    <submittedName>
        <fullName evidence="2">Uncharacterized protein</fullName>
    </submittedName>
</protein>